<name>A0A1Y2L6G5_9PROT</name>
<dbReference type="Proteomes" id="UP000193396">
    <property type="component" value="Unassembled WGS sequence"/>
</dbReference>
<feature type="region of interest" description="Disordered" evidence="1">
    <location>
        <begin position="30"/>
        <end position="111"/>
    </location>
</feature>
<keyword evidence="4" id="KW-1185">Reference proteome</keyword>
<dbReference type="AlphaFoldDB" id="A0A1Y2L6G5"/>
<protein>
    <recommendedName>
        <fullName evidence="5">Secreted protein</fullName>
    </recommendedName>
</protein>
<reference evidence="3 4" key="1">
    <citation type="submission" date="2014-03" db="EMBL/GenBank/DDBJ databases">
        <title>The draft genome sequence of Thalassospira alkalitolerans JCM 18968.</title>
        <authorList>
            <person name="Lai Q."/>
            <person name="Shao Z."/>
        </authorList>
    </citation>
    <scope>NUCLEOTIDE SEQUENCE [LARGE SCALE GENOMIC DNA]</scope>
    <source>
        <strain evidence="3 4">JCM 18968</strain>
    </source>
</reference>
<evidence type="ECO:0000256" key="1">
    <source>
        <dbReference type="SAM" id="MobiDB-lite"/>
    </source>
</evidence>
<evidence type="ECO:0008006" key="5">
    <source>
        <dbReference type="Google" id="ProtNLM"/>
    </source>
</evidence>
<organism evidence="3 4">
    <name type="scientific">Thalassospira alkalitolerans</name>
    <dbReference type="NCBI Taxonomy" id="1293890"/>
    <lineage>
        <taxon>Bacteria</taxon>
        <taxon>Pseudomonadati</taxon>
        <taxon>Pseudomonadota</taxon>
        <taxon>Alphaproteobacteria</taxon>
        <taxon>Rhodospirillales</taxon>
        <taxon>Thalassospiraceae</taxon>
        <taxon>Thalassospira</taxon>
    </lineage>
</organism>
<feature type="chain" id="PRO_5012937666" description="Secreted protein" evidence="2">
    <location>
        <begin position="26"/>
        <end position="111"/>
    </location>
</feature>
<keyword evidence="2" id="KW-0732">Signal</keyword>
<evidence type="ECO:0000313" key="3">
    <source>
        <dbReference type="EMBL" id="OSQ43810.1"/>
    </source>
</evidence>
<proteinExistence type="predicted"/>
<accession>A0A1Y2L6G5</accession>
<feature type="signal peptide" evidence="2">
    <location>
        <begin position="1"/>
        <end position="25"/>
    </location>
</feature>
<dbReference type="RefSeq" id="WP_085620890.1">
    <property type="nucleotide sequence ID" value="NZ_JFKB01000022.1"/>
</dbReference>
<sequence>MTQNKGSKIALAVAGLLLVAGAATAIAMTQSKTDEPAALFDTDDGDKNTGTMIPVPQAPSAETGEALDPEVPGMKGLNGSGSSNSPLDLMPQDEDSTTGDSIGSEAIPKAE</sequence>
<dbReference type="OrthoDB" id="9931810at2"/>
<comment type="caution">
    <text evidence="3">The sequence shown here is derived from an EMBL/GenBank/DDBJ whole genome shotgun (WGS) entry which is preliminary data.</text>
</comment>
<evidence type="ECO:0000313" key="4">
    <source>
        <dbReference type="Proteomes" id="UP000193396"/>
    </source>
</evidence>
<dbReference type="EMBL" id="JFKB01000022">
    <property type="protein sequence ID" value="OSQ43810.1"/>
    <property type="molecule type" value="Genomic_DNA"/>
</dbReference>
<evidence type="ECO:0000256" key="2">
    <source>
        <dbReference type="SAM" id="SignalP"/>
    </source>
</evidence>
<gene>
    <name evidence="3" type="ORF">TALK_19765</name>
</gene>